<comment type="caution">
    <text evidence="1">The sequence shown here is derived from an EMBL/GenBank/DDBJ whole genome shotgun (WGS) entry which is preliminary data.</text>
</comment>
<protein>
    <recommendedName>
        <fullName evidence="3">DUF3088 domain-containing protein</fullName>
    </recommendedName>
</protein>
<accession>A0A2S9Q641</accession>
<reference evidence="1 2" key="1">
    <citation type="submission" date="2018-02" db="EMBL/GenBank/DDBJ databases">
        <title>Whole genome sequencing of endophytic bacterium.</title>
        <authorList>
            <person name="Eedara R."/>
            <person name="Podile A.R."/>
        </authorList>
    </citation>
    <scope>NUCLEOTIDE SEQUENCE [LARGE SCALE GENOMIC DNA]</scope>
    <source>
        <strain evidence="1 2">RP1T</strain>
    </source>
</reference>
<proteinExistence type="predicted"/>
<evidence type="ECO:0000313" key="1">
    <source>
        <dbReference type="EMBL" id="PRH84823.1"/>
    </source>
</evidence>
<dbReference type="RefSeq" id="WP_105864813.1">
    <property type="nucleotide sequence ID" value="NZ_PUEJ01000011.1"/>
</dbReference>
<dbReference type="EMBL" id="PUEJ01000011">
    <property type="protein sequence ID" value="PRH84823.1"/>
    <property type="molecule type" value="Genomic_DNA"/>
</dbReference>
<sequence>MSRSRDKLFLLEAGFEEPNHPGQHFVCPHSNQIEGLLVSSPELAGRLDIERVPFARPRRAVIAELGEANQSLPALVLGQGPIPEDAERFGDVAFVKPTRRILELLAERHGFPRLHG</sequence>
<gene>
    <name evidence="1" type="ORF">C5L14_25145</name>
</gene>
<organism evidence="1 2">
    <name type="scientific">Labrys okinawensis</name>
    <dbReference type="NCBI Taxonomy" id="346911"/>
    <lineage>
        <taxon>Bacteria</taxon>
        <taxon>Pseudomonadati</taxon>
        <taxon>Pseudomonadota</taxon>
        <taxon>Alphaproteobacteria</taxon>
        <taxon>Hyphomicrobiales</taxon>
        <taxon>Xanthobacteraceae</taxon>
        <taxon>Labrys</taxon>
    </lineage>
</organism>
<dbReference type="Proteomes" id="UP000237682">
    <property type="component" value="Unassembled WGS sequence"/>
</dbReference>
<dbReference type="Pfam" id="PF11287">
    <property type="entry name" value="DUF3088"/>
    <property type="match status" value="1"/>
</dbReference>
<name>A0A2S9Q641_9HYPH</name>
<keyword evidence="2" id="KW-1185">Reference proteome</keyword>
<dbReference type="AlphaFoldDB" id="A0A2S9Q641"/>
<evidence type="ECO:0008006" key="3">
    <source>
        <dbReference type="Google" id="ProtNLM"/>
    </source>
</evidence>
<dbReference type="InterPro" id="IPR021439">
    <property type="entry name" value="DUF3088"/>
</dbReference>
<evidence type="ECO:0000313" key="2">
    <source>
        <dbReference type="Proteomes" id="UP000237682"/>
    </source>
</evidence>
<dbReference type="OrthoDB" id="1356145at2"/>